<name>A0ABT7WHD1_9FLAO</name>
<dbReference type="SUPFAM" id="SSF109854">
    <property type="entry name" value="DinB/YfiT-like putative metalloenzymes"/>
    <property type="match status" value="1"/>
</dbReference>
<gene>
    <name evidence="1" type="ORF">QU605_12595</name>
</gene>
<dbReference type="Gene3D" id="1.20.120.450">
    <property type="entry name" value="dinb family like domain"/>
    <property type="match status" value="1"/>
</dbReference>
<dbReference type="EMBL" id="JAUDUY010000007">
    <property type="protein sequence ID" value="MDM9632316.1"/>
    <property type="molecule type" value="Genomic_DNA"/>
</dbReference>
<comment type="caution">
    <text evidence="1">The sequence shown here is derived from an EMBL/GenBank/DDBJ whole genome shotgun (WGS) entry which is preliminary data.</text>
</comment>
<accession>A0ABT7WHD1</accession>
<evidence type="ECO:0000313" key="2">
    <source>
        <dbReference type="Proteomes" id="UP001174839"/>
    </source>
</evidence>
<keyword evidence="2" id="KW-1185">Reference proteome</keyword>
<protein>
    <submittedName>
        <fullName evidence="1">DUF1569 domain-containing protein</fullName>
    </submittedName>
</protein>
<sequence>MESLFDTAAYTQILDRLDKLEEGMTPLWGKMSVGQMAWHCQVPLRLGIKNKLSKKKPNPLIKLLFKKSMYSDKPWRKNLPTSPLAKAESPKELNAELPELRNLVKEFHSLKDRKEWNPHPLFGAFTPQQWGQMQYKHLDHHLSQFGV</sequence>
<evidence type="ECO:0000313" key="1">
    <source>
        <dbReference type="EMBL" id="MDM9632316.1"/>
    </source>
</evidence>
<dbReference type="InterPro" id="IPR011463">
    <property type="entry name" value="DUF1569"/>
</dbReference>
<reference evidence="1" key="1">
    <citation type="submission" date="2023-06" db="EMBL/GenBank/DDBJ databases">
        <title>Robiginitalea aurantiacus sp. nov. and Algoriphagus sediminis sp. nov., isolated from coastal sediment.</title>
        <authorList>
            <person name="Zhou Z.Y."/>
            <person name="An J."/>
            <person name="Jia Y.W."/>
            <person name="Du Z.J."/>
        </authorList>
    </citation>
    <scope>NUCLEOTIDE SEQUENCE</scope>
    <source>
        <strain evidence="1">M39</strain>
    </source>
</reference>
<organism evidence="1 2">
    <name type="scientific">Robiginitalea aurantiaca</name>
    <dbReference type="NCBI Taxonomy" id="3056915"/>
    <lineage>
        <taxon>Bacteria</taxon>
        <taxon>Pseudomonadati</taxon>
        <taxon>Bacteroidota</taxon>
        <taxon>Flavobacteriia</taxon>
        <taxon>Flavobacteriales</taxon>
        <taxon>Flavobacteriaceae</taxon>
        <taxon>Robiginitalea</taxon>
    </lineage>
</organism>
<proteinExistence type="predicted"/>
<dbReference type="Pfam" id="PF07606">
    <property type="entry name" value="DUF1569"/>
    <property type="match status" value="1"/>
</dbReference>
<dbReference type="RefSeq" id="WP_289725681.1">
    <property type="nucleotide sequence ID" value="NZ_JAUDUY010000007.1"/>
</dbReference>
<dbReference type="Proteomes" id="UP001174839">
    <property type="component" value="Unassembled WGS sequence"/>
</dbReference>
<dbReference type="InterPro" id="IPR034660">
    <property type="entry name" value="DinB/YfiT-like"/>
</dbReference>